<dbReference type="Proteomes" id="UP000188268">
    <property type="component" value="Unassembled WGS sequence"/>
</dbReference>
<accession>A0A1R3IR63</accession>
<proteinExistence type="predicted"/>
<comment type="caution">
    <text evidence="1">The sequence shown here is derived from an EMBL/GenBank/DDBJ whole genome shotgun (WGS) entry which is preliminary data.</text>
</comment>
<keyword evidence="2" id="KW-1185">Reference proteome</keyword>
<name>A0A1R3IR63_COCAP</name>
<dbReference type="AlphaFoldDB" id="A0A1R3IR63"/>
<reference evidence="1 2" key="1">
    <citation type="submission" date="2013-09" db="EMBL/GenBank/DDBJ databases">
        <title>Corchorus capsularis genome sequencing.</title>
        <authorList>
            <person name="Alam M."/>
            <person name="Haque M.S."/>
            <person name="Islam M.S."/>
            <person name="Emdad E.M."/>
            <person name="Islam M.M."/>
            <person name="Ahmed B."/>
            <person name="Halim A."/>
            <person name="Hossen Q.M.M."/>
            <person name="Hossain M.Z."/>
            <person name="Ahmed R."/>
            <person name="Khan M.M."/>
            <person name="Islam R."/>
            <person name="Rashid M.M."/>
            <person name="Khan S.A."/>
            <person name="Rahman M.S."/>
            <person name="Alam M."/>
        </authorList>
    </citation>
    <scope>NUCLEOTIDE SEQUENCE [LARGE SCALE GENOMIC DNA]</scope>
    <source>
        <strain evidence="2">cv. CVL-1</strain>
        <tissue evidence="1">Whole seedling</tissue>
    </source>
</reference>
<organism evidence="1 2">
    <name type="scientific">Corchorus capsularis</name>
    <name type="common">Jute</name>
    <dbReference type="NCBI Taxonomy" id="210143"/>
    <lineage>
        <taxon>Eukaryota</taxon>
        <taxon>Viridiplantae</taxon>
        <taxon>Streptophyta</taxon>
        <taxon>Embryophyta</taxon>
        <taxon>Tracheophyta</taxon>
        <taxon>Spermatophyta</taxon>
        <taxon>Magnoliopsida</taxon>
        <taxon>eudicotyledons</taxon>
        <taxon>Gunneridae</taxon>
        <taxon>Pentapetalae</taxon>
        <taxon>rosids</taxon>
        <taxon>malvids</taxon>
        <taxon>Malvales</taxon>
        <taxon>Malvaceae</taxon>
        <taxon>Grewioideae</taxon>
        <taxon>Apeibeae</taxon>
        <taxon>Corchorus</taxon>
    </lineage>
</organism>
<evidence type="ECO:0000313" key="2">
    <source>
        <dbReference type="Proteomes" id="UP000188268"/>
    </source>
</evidence>
<dbReference type="Gramene" id="OMO85054">
    <property type="protein sequence ID" value="OMO85054"/>
    <property type="gene ID" value="CCACVL1_10440"/>
</dbReference>
<evidence type="ECO:0000313" key="1">
    <source>
        <dbReference type="EMBL" id="OMO85054.1"/>
    </source>
</evidence>
<dbReference type="EMBL" id="AWWV01009648">
    <property type="protein sequence ID" value="OMO85054.1"/>
    <property type="molecule type" value="Genomic_DNA"/>
</dbReference>
<sequence>MGQNLDAAVVDPKLMNLNYAIEGGGQVGSAFGHDDDGDV</sequence>
<gene>
    <name evidence="1" type="ORF">CCACVL1_10440</name>
</gene>
<protein>
    <submittedName>
        <fullName evidence="1">Uncharacterized protein</fullName>
    </submittedName>
</protein>